<evidence type="ECO:0008006" key="5">
    <source>
        <dbReference type="Google" id="ProtNLM"/>
    </source>
</evidence>
<keyword evidence="4" id="KW-1185">Reference proteome</keyword>
<organism evidence="3 4">
    <name type="scientific">Exidia glandulosa HHB12029</name>
    <dbReference type="NCBI Taxonomy" id="1314781"/>
    <lineage>
        <taxon>Eukaryota</taxon>
        <taxon>Fungi</taxon>
        <taxon>Dikarya</taxon>
        <taxon>Basidiomycota</taxon>
        <taxon>Agaricomycotina</taxon>
        <taxon>Agaricomycetes</taxon>
        <taxon>Auriculariales</taxon>
        <taxon>Exidiaceae</taxon>
        <taxon>Exidia</taxon>
    </lineage>
</organism>
<evidence type="ECO:0000313" key="4">
    <source>
        <dbReference type="Proteomes" id="UP000077266"/>
    </source>
</evidence>
<dbReference type="PANTHER" id="PTHR47942:SF63">
    <property type="entry name" value="PENTATRICOPEPTIDE REPEAT-CONTAINING PROTEIN"/>
    <property type="match status" value="1"/>
</dbReference>
<dbReference type="PANTHER" id="PTHR47942">
    <property type="entry name" value="TETRATRICOPEPTIDE REPEAT (TPR)-LIKE SUPERFAMILY PROTEIN-RELATED"/>
    <property type="match status" value="1"/>
</dbReference>
<dbReference type="EMBL" id="KV426156">
    <property type="protein sequence ID" value="KZV86444.1"/>
    <property type="molecule type" value="Genomic_DNA"/>
</dbReference>
<dbReference type="Proteomes" id="UP000077266">
    <property type="component" value="Unassembled WGS sequence"/>
</dbReference>
<accession>A0A165EAC7</accession>
<dbReference type="Pfam" id="PF13812">
    <property type="entry name" value="PPR_3"/>
    <property type="match status" value="1"/>
</dbReference>
<dbReference type="InterPro" id="IPR002885">
    <property type="entry name" value="PPR_rpt"/>
</dbReference>
<reference evidence="3 4" key="1">
    <citation type="journal article" date="2016" name="Mol. Biol. Evol.">
        <title>Comparative Genomics of Early-Diverging Mushroom-Forming Fungi Provides Insights into the Origins of Lignocellulose Decay Capabilities.</title>
        <authorList>
            <person name="Nagy L.G."/>
            <person name="Riley R."/>
            <person name="Tritt A."/>
            <person name="Adam C."/>
            <person name="Daum C."/>
            <person name="Floudas D."/>
            <person name="Sun H."/>
            <person name="Yadav J.S."/>
            <person name="Pangilinan J."/>
            <person name="Larsson K.H."/>
            <person name="Matsuura K."/>
            <person name="Barry K."/>
            <person name="Labutti K."/>
            <person name="Kuo R."/>
            <person name="Ohm R.A."/>
            <person name="Bhattacharya S.S."/>
            <person name="Shirouzu T."/>
            <person name="Yoshinaga Y."/>
            <person name="Martin F.M."/>
            <person name="Grigoriev I.V."/>
            <person name="Hibbett D.S."/>
        </authorList>
    </citation>
    <scope>NUCLEOTIDE SEQUENCE [LARGE SCALE GENOMIC DNA]</scope>
    <source>
        <strain evidence="3 4">HHB12029</strain>
    </source>
</reference>
<proteinExistence type="predicted"/>
<sequence>MSLPRPLLELAWLRLHAASLLEQQQLPRAFAKDPRFLRANRLVRRMHAMAAVEPPASMPPPMTFAPYNEGGRLDLSDASFLRRSSRPERVLPPMPEQVELKNRLNALMKLPVLEPEVAALEDTEQDGPPLTEEQLRAIYVDLLTPTNADNDALAVEAPTDPGTRMELVEALETRLAAIMEETWRGTEIDGGLAATLLSLRKRIPDPATSTVSQDVIVDTESDKVTLALDSAPADSETEPQATTEAVTPLIEQLQRAPAPVLVPTVADLDMDQPWNRVLGRLNVMLDRWQEDGVIVSVKNAEPVPQAVETEDGGEDVVVMPIGLSVVTLSDWTNILQTAIDAKDVAAGDVALQLMERARIPVDPVLRYRIINITAKAGNVDLVESLLQRHCPQSGLDEKHLHVKAYSRAKRQSEALRLLHKYESDGPILHMKTYQSVITALLWTHGVGESQRRAHAWDLFAHMRYVAHPNLDVKMYSTMIRACALRRPESDAERAMDLWTEMTVDQGLEPTVDAYNAIILSCARNPAYLMEAFRLARTMMDSSRDANGVPHLSPDYHTFIALLQSAKRMGALARVRWLLAELLRMATQNQVIINSAILQQVFHTYATYKPPERGRIAVSGEQSHMDTVPMSRKEVRRARLYDEEEEEETVPSEGGPPGRGQVLAEAQALFERVVTERKAGSGILSTVQMETMLSNAYLSVFTHHASFERTMEVFQRAFLDLGIEPDRTTFSQLMLRARTAVRDNEPHAIEKAREIFALWERSFGSMSPRRTTSLLDSPQGAETHPVNQSAIIEVMWCNMIECLAFVGMLDEAMTLLHKFETLYPPLQIRDALPQDPQRVMRTQLMAERPLVRFSTTTDAVDDTVQPMILFRRVEVLHGRLIMKERAKDIKYLTWLTNAYKGNLMVRRDRTWGRERWYPKEPARVKRDASGVGLAAPKLTLLQPPVFRKGEKLTVARARSPSS</sequence>
<evidence type="ECO:0000313" key="3">
    <source>
        <dbReference type="EMBL" id="KZV86444.1"/>
    </source>
</evidence>
<feature type="region of interest" description="Disordered" evidence="2">
    <location>
        <begin position="638"/>
        <end position="659"/>
    </location>
</feature>
<keyword evidence="1" id="KW-0677">Repeat</keyword>
<dbReference type="InterPro" id="IPR051222">
    <property type="entry name" value="PPR/CCM1_RNA-binding"/>
</dbReference>
<name>A0A165EAC7_EXIGL</name>
<dbReference type="Gene3D" id="1.25.40.10">
    <property type="entry name" value="Tetratricopeptide repeat domain"/>
    <property type="match status" value="1"/>
</dbReference>
<gene>
    <name evidence="3" type="ORF">EXIGLDRAFT_653277</name>
</gene>
<dbReference type="STRING" id="1314781.A0A165EAC7"/>
<dbReference type="AlphaFoldDB" id="A0A165EAC7"/>
<protein>
    <recommendedName>
        <fullName evidence="5">Pentacotripeptide-repeat region of PRORP domain-containing protein</fullName>
    </recommendedName>
</protein>
<evidence type="ECO:0000256" key="1">
    <source>
        <dbReference type="ARBA" id="ARBA00022737"/>
    </source>
</evidence>
<evidence type="ECO:0000256" key="2">
    <source>
        <dbReference type="SAM" id="MobiDB-lite"/>
    </source>
</evidence>
<dbReference type="InterPro" id="IPR011990">
    <property type="entry name" value="TPR-like_helical_dom_sf"/>
</dbReference>
<dbReference type="InParanoid" id="A0A165EAC7"/>
<dbReference type="OrthoDB" id="5588846at2759"/>